<accession>A0A2J6QTN6</accession>
<dbReference type="GO" id="GO:0006351">
    <property type="term" value="P:DNA-templated transcription"/>
    <property type="evidence" value="ECO:0007669"/>
    <property type="project" value="InterPro"/>
</dbReference>
<keyword evidence="3" id="KW-0804">Transcription</keyword>
<dbReference type="PANTHER" id="PTHR47424">
    <property type="entry name" value="REGULATORY PROTEIN GAL4"/>
    <property type="match status" value="1"/>
</dbReference>
<dbReference type="GO" id="GO:0008270">
    <property type="term" value="F:zinc ion binding"/>
    <property type="evidence" value="ECO:0007669"/>
    <property type="project" value="InterPro"/>
</dbReference>
<dbReference type="InterPro" id="IPR007219">
    <property type="entry name" value="XnlR_reg_dom"/>
</dbReference>
<dbReference type="AlphaFoldDB" id="A0A2J6QTN6"/>
<keyword evidence="1" id="KW-0479">Metal-binding</keyword>
<dbReference type="CDD" id="cd00067">
    <property type="entry name" value="GAL4"/>
    <property type="match status" value="1"/>
</dbReference>
<evidence type="ECO:0000313" key="7">
    <source>
        <dbReference type="Proteomes" id="UP000235786"/>
    </source>
</evidence>
<dbReference type="Pfam" id="PF04082">
    <property type="entry name" value="Fungal_trans"/>
    <property type="match status" value="1"/>
</dbReference>
<evidence type="ECO:0000259" key="5">
    <source>
        <dbReference type="PROSITE" id="PS50048"/>
    </source>
</evidence>
<dbReference type="GO" id="GO:0000981">
    <property type="term" value="F:DNA-binding transcription factor activity, RNA polymerase II-specific"/>
    <property type="evidence" value="ECO:0007669"/>
    <property type="project" value="InterPro"/>
</dbReference>
<protein>
    <recommendedName>
        <fullName evidence="5">Zn(2)-C6 fungal-type domain-containing protein</fullName>
    </recommendedName>
</protein>
<evidence type="ECO:0000256" key="3">
    <source>
        <dbReference type="ARBA" id="ARBA00023163"/>
    </source>
</evidence>
<dbReference type="InterPro" id="IPR051127">
    <property type="entry name" value="Fungal_SecMet_Regulators"/>
</dbReference>
<reference evidence="6 7" key="1">
    <citation type="submission" date="2016-04" db="EMBL/GenBank/DDBJ databases">
        <title>A degradative enzymes factory behind the ericoid mycorrhizal symbiosis.</title>
        <authorList>
            <consortium name="DOE Joint Genome Institute"/>
            <person name="Martino E."/>
            <person name="Morin E."/>
            <person name="Grelet G."/>
            <person name="Kuo A."/>
            <person name="Kohler A."/>
            <person name="Daghino S."/>
            <person name="Barry K."/>
            <person name="Choi C."/>
            <person name="Cichocki N."/>
            <person name="Clum A."/>
            <person name="Copeland A."/>
            <person name="Hainaut M."/>
            <person name="Haridas S."/>
            <person name="Labutti K."/>
            <person name="Lindquist E."/>
            <person name="Lipzen A."/>
            <person name="Khouja H.-R."/>
            <person name="Murat C."/>
            <person name="Ohm R."/>
            <person name="Olson A."/>
            <person name="Spatafora J."/>
            <person name="Veneault-Fourrey C."/>
            <person name="Henrissat B."/>
            <person name="Grigoriev I."/>
            <person name="Martin F."/>
            <person name="Perotto S."/>
        </authorList>
    </citation>
    <scope>NUCLEOTIDE SEQUENCE [LARGE SCALE GENOMIC DNA]</scope>
    <source>
        <strain evidence="6 7">F</strain>
    </source>
</reference>
<dbReference type="EMBL" id="KZ613973">
    <property type="protein sequence ID" value="PMD29590.1"/>
    <property type="molecule type" value="Genomic_DNA"/>
</dbReference>
<keyword evidence="2" id="KW-0805">Transcription regulation</keyword>
<evidence type="ECO:0000256" key="4">
    <source>
        <dbReference type="ARBA" id="ARBA00023242"/>
    </source>
</evidence>
<dbReference type="InterPro" id="IPR001138">
    <property type="entry name" value="Zn2Cys6_DnaBD"/>
</dbReference>
<evidence type="ECO:0000256" key="2">
    <source>
        <dbReference type="ARBA" id="ARBA00023015"/>
    </source>
</evidence>
<dbReference type="OrthoDB" id="310895at2759"/>
<feature type="domain" description="Zn(2)-C6 fungal-type" evidence="5">
    <location>
        <begin position="10"/>
        <end position="41"/>
    </location>
</feature>
<evidence type="ECO:0000256" key="1">
    <source>
        <dbReference type="ARBA" id="ARBA00022723"/>
    </source>
</evidence>
<keyword evidence="4" id="KW-0539">Nucleus</keyword>
<dbReference type="Proteomes" id="UP000235786">
    <property type="component" value="Unassembled WGS sequence"/>
</dbReference>
<dbReference type="InterPro" id="IPR036864">
    <property type="entry name" value="Zn2-C6_fun-type_DNA-bd_sf"/>
</dbReference>
<organism evidence="6 7">
    <name type="scientific">Hyaloscypha variabilis (strain UAMH 11265 / GT02V1 / F)</name>
    <name type="common">Meliniomyces variabilis</name>
    <dbReference type="NCBI Taxonomy" id="1149755"/>
    <lineage>
        <taxon>Eukaryota</taxon>
        <taxon>Fungi</taxon>
        <taxon>Dikarya</taxon>
        <taxon>Ascomycota</taxon>
        <taxon>Pezizomycotina</taxon>
        <taxon>Leotiomycetes</taxon>
        <taxon>Helotiales</taxon>
        <taxon>Hyaloscyphaceae</taxon>
        <taxon>Hyaloscypha</taxon>
        <taxon>Hyaloscypha variabilis</taxon>
    </lineage>
</organism>
<dbReference type="PANTHER" id="PTHR47424:SF6">
    <property type="entry name" value="PROLINE UTILIZATION TRANS-ACTIVATOR"/>
    <property type="match status" value="1"/>
</dbReference>
<dbReference type="Pfam" id="PF00172">
    <property type="entry name" value="Zn_clus"/>
    <property type="match status" value="1"/>
</dbReference>
<name>A0A2J6QTN6_HYAVF</name>
<dbReference type="GO" id="GO:0003677">
    <property type="term" value="F:DNA binding"/>
    <property type="evidence" value="ECO:0007669"/>
    <property type="project" value="InterPro"/>
</dbReference>
<dbReference type="Gene3D" id="4.10.240.10">
    <property type="entry name" value="Zn(2)-C6 fungal-type DNA-binding domain"/>
    <property type="match status" value="1"/>
</dbReference>
<dbReference type="PROSITE" id="PS50048">
    <property type="entry name" value="ZN2_CY6_FUNGAL_2"/>
    <property type="match status" value="1"/>
</dbReference>
<evidence type="ECO:0000313" key="6">
    <source>
        <dbReference type="EMBL" id="PMD29590.1"/>
    </source>
</evidence>
<gene>
    <name evidence="6" type="ORF">L207DRAFT_642344</name>
</gene>
<keyword evidence="7" id="KW-1185">Reference proteome</keyword>
<proteinExistence type="predicted"/>
<dbReference type="SMART" id="SM00066">
    <property type="entry name" value="GAL4"/>
    <property type="match status" value="1"/>
</dbReference>
<dbReference type="CDD" id="cd12148">
    <property type="entry name" value="fungal_TF_MHR"/>
    <property type="match status" value="1"/>
</dbReference>
<dbReference type="PROSITE" id="PS00463">
    <property type="entry name" value="ZN2_CY6_FUNGAL_1"/>
    <property type="match status" value="1"/>
</dbReference>
<sequence length="612" mass="68737">MESRRRPIVSCETCRSRKVKCIKPDSEPCQRCQRLGKECVTTGEKYERPYYHTSKEKYELIAKVIRHFVPSASLDTKGLRQIIATFDQHSQSPGASSVGKPIDGDAQNILPPPYTPSLRPVLDEDDGAMLDDAMNTLRYASGSSCAVFHQKICSSMLTSRCPLSSVKTMELRGKDIQDGQIVEPAIASELPERAIFEAAASRFFTEVNSVIFVMSEDHFQYRLDGIYNTRQNCSNSFLAIIYLVLALGERSETYFKAASSLFDKSIEEGSEESVQVVMLMVLYRQNRNQRNLAWILLGTGIRIAQSLGLHLTDKFQREHSAYRIQCKRRLWYSLYELEQLLACATGKPSGITEISLVPGRDMEVCTSPFTPLGYGAATAAFGSIIRRICGHMYLGTQNQIPTETTISALINEVEVWWNALPDYLRYANSSPPSYYRAISYLGLRYNYALMLITRRYLLQSLLSGHDCAPEVASRTEVCESASDRSTTILLEMAEKNMISDLIWFDAYFILCNTIVVYLQGVRHASSSTHRKQIRDYIPLLKLVRRSRLSECALNGMEALLADLESYSASEDPRTGFASGSIAAFLDSAEDGLMSFLDLPDGLDYSDVFLTRS</sequence>
<dbReference type="SUPFAM" id="SSF57701">
    <property type="entry name" value="Zn2/Cys6 DNA-binding domain"/>
    <property type="match status" value="1"/>
</dbReference>
<dbReference type="SMART" id="SM00906">
    <property type="entry name" value="Fungal_trans"/>
    <property type="match status" value="1"/>
</dbReference>
<dbReference type="STRING" id="1149755.A0A2J6QTN6"/>